<dbReference type="WBParaSite" id="Pan_g12802.t1">
    <property type="protein sequence ID" value="Pan_g12802.t1"/>
    <property type="gene ID" value="Pan_g12802"/>
</dbReference>
<reference evidence="2" key="2">
    <citation type="submission" date="2020-10" db="UniProtKB">
        <authorList>
            <consortium name="WormBaseParasite"/>
        </authorList>
    </citation>
    <scope>IDENTIFICATION</scope>
</reference>
<organism evidence="1 2">
    <name type="scientific">Panagrellus redivivus</name>
    <name type="common">Microworm</name>
    <dbReference type="NCBI Taxonomy" id="6233"/>
    <lineage>
        <taxon>Eukaryota</taxon>
        <taxon>Metazoa</taxon>
        <taxon>Ecdysozoa</taxon>
        <taxon>Nematoda</taxon>
        <taxon>Chromadorea</taxon>
        <taxon>Rhabditida</taxon>
        <taxon>Tylenchina</taxon>
        <taxon>Panagrolaimomorpha</taxon>
        <taxon>Panagrolaimoidea</taxon>
        <taxon>Panagrolaimidae</taxon>
        <taxon>Panagrellus</taxon>
    </lineage>
</organism>
<keyword evidence="1" id="KW-1185">Reference proteome</keyword>
<dbReference type="Proteomes" id="UP000492821">
    <property type="component" value="Unassembled WGS sequence"/>
</dbReference>
<evidence type="ECO:0000313" key="2">
    <source>
        <dbReference type="WBParaSite" id="Pan_g12802.t1"/>
    </source>
</evidence>
<protein>
    <submittedName>
        <fullName evidence="2">Uncharacterized protein</fullName>
    </submittedName>
</protein>
<proteinExistence type="predicted"/>
<dbReference type="AlphaFoldDB" id="A0A7E4UV54"/>
<sequence length="77" mass="8281">MSTPSDSTPSIGVFKVNIDFNILPSSDFDPPKDDTTLSNHKKDLSNDVLILSASSAKFGTTSFLQNQESGQMTSLLT</sequence>
<name>A0A7E4UV54_PANRE</name>
<accession>A0A7E4UV54</accession>
<evidence type="ECO:0000313" key="1">
    <source>
        <dbReference type="Proteomes" id="UP000492821"/>
    </source>
</evidence>
<reference evidence="1" key="1">
    <citation type="journal article" date="2013" name="Genetics">
        <title>The draft genome and transcriptome of Panagrellus redivivus are shaped by the harsh demands of a free-living lifestyle.</title>
        <authorList>
            <person name="Srinivasan J."/>
            <person name="Dillman A.R."/>
            <person name="Macchietto M.G."/>
            <person name="Heikkinen L."/>
            <person name="Lakso M."/>
            <person name="Fracchia K.M."/>
            <person name="Antoshechkin I."/>
            <person name="Mortazavi A."/>
            <person name="Wong G."/>
            <person name="Sternberg P.W."/>
        </authorList>
    </citation>
    <scope>NUCLEOTIDE SEQUENCE [LARGE SCALE GENOMIC DNA]</scope>
    <source>
        <strain evidence="1">MT8872</strain>
    </source>
</reference>